<feature type="compositionally biased region" description="Low complexity" evidence="1">
    <location>
        <begin position="164"/>
        <end position="179"/>
    </location>
</feature>
<feature type="compositionally biased region" description="Basic and acidic residues" evidence="1">
    <location>
        <begin position="914"/>
        <end position="926"/>
    </location>
</feature>
<dbReference type="VEuPathDB" id="ToxoDB:NCLIV_028040"/>
<reference evidence="3" key="2">
    <citation type="submission" date="2011-03" db="EMBL/GenBank/DDBJ databases">
        <title>Comparative genomics and transcriptomics of Neospora caninum and Toxoplasma gondii.</title>
        <authorList>
            <person name="Reid A.J."/>
            <person name="Sohal A."/>
            <person name="Harris D."/>
            <person name="Quail M."/>
            <person name="Sanders M."/>
            <person name="Berriman M."/>
            <person name="Wastling J.M."/>
            <person name="Pain A."/>
        </authorList>
    </citation>
    <scope>NUCLEOTIDE SEQUENCE</scope>
    <source>
        <strain evidence="3">Liverpool</strain>
    </source>
</reference>
<feature type="compositionally biased region" description="Basic and acidic residues" evidence="1">
    <location>
        <begin position="729"/>
        <end position="744"/>
    </location>
</feature>
<reference evidence="3" key="1">
    <citation type="submission" date="2011-02" db="EMBL/GenBank/DDBJ databases">
        <authorList>
            <person name="Aslett M."/>
        </authorList>
    </citation>
    <scope>NUCLEOTIDE SEQUENCE</scope>
    <source>
        <strain evidence="3">Liverpool</strain>
    </source>
</reference>
<feature type="compositionally biased region" description="Basic and acidic residues" evidence="1">
    <location>
        <begin position="874"/>
        <end position="898"/>
    </location>
</feature>
<dbReference type="SUPFAM" id="SSF52113">
    <property type="entry name" value="BRCT domain"/>
    <property type="match status" value="1"/>
</dbReference>
<feature type="compositionally biased region" description="Basic and acidic residues" evidence="1">
    <location>
        <begin position="1373"/>
        <end position="1382"/>
    </location>
</feature>
<feature type="compositionally biased region" description="Basic and acidic residues" evidence="1">
    <location>
        <begin position="942"/>
        <end position="958"/>
    </location>
</feature>
<gene>
    <name evidence="4" type="ORF">BN1204_028040</name>
    <name evidence="3" type="ORF">NCLIV_028040</name>
</gene>
<dbReference type="OMA" id="SMRFERN"/>
<evidence type="ECO:0000259" key="2">
    <source>
        <dbReference type="PROSITE" id="PS50172"/>
    </source>
</evidence>
<feature type="compositionally biased region" description="Polar residues" evidence="1">
    <location>
        <begin position="429"/>
        <end position="448"/>
    </location>
</feature>
<dbReference type="InParanoid" id="F0VH21"/>
<feature type="compositionally biased region" description="Basic and acidic residues" evidence="1">
    <location>
        <begin position="1296"/>
        <end position="1308"/>
    </location>
</feature>
<evidence type="ECO:0000313" key="4">
    <source>
        <dbReference type="EMBL" id="CEL66999.1"/>
    </source>
</evidence>
<dbReference type="eggNOG" id="KOG1808">
    <property type="taxonomic scope" value="Eukaryota"/>
</dbReference>
<dbReference type="GeneID" id="13443124"/>
<feature type="compositionally biased region" description="Basic and acidic residues" evidence="1">
    <location>
        <begin position="509"/>
        <end position="537"/>
    </location>
</feature>
<protein>
    <recommendedName>
        <fullName evidence="2">BRCT domain-containing protein</fullName>
    </recommendedName>
</protein>
<feature type="compositionally biased region" description="Basic and acidic residues" evidence="1">
    <location>
        <begin position="249"/>
        <end position="287"/>
    </location>
</feature>
<feature type="compositionally biased region" description="Basic and acidic residues" evidence="1">
    <location>
        <begin position="111"/>
        <end position="136"/>
    </location>
</feature>
<feature type="compositionally biased region" description="Basic and acidic residues" evidence="1">
    <location>
        <begin position="339"/>
        <end position="348"/>
    </location>
</feature>
<feature type="compositionally biased region" description="Basic and acidic residues" evidence="1">
    <location>
        <begin position="1216"/>
        <end position="1233"/>
    </location>
</feature>
<evidence type="ECO:0000313" key="5">
    <source>
        <dbReference type="Proteomes" id="UP000007494"/>
    </source>
</evidence>
<feature type="compositionally biased region" description="Basic and acidic residues" evidence="1">
    <location>
        <begin position="801"/>
        <end position="833"/>
    </location>
</feature>
<accession>F0VH21</accession>
<dbReference type="EMBL" id="LN714482">
    <property type="protein sequence ID" value="CEL66999.1"/>
    <property type="molecule type" value="Genomic_DNA"/>
</dbReference>
<feature type="compositionally biased region" description="Basic and acidic residues" evidence="1">
    <location>
        <begin position="1340"/>
        <end position="1357"/>
    </location>
</feature>
<reference evidence="4" key="4">
    <citation type="journal article" date="2015" name="PLoS ONE">
        <title>Comprehensive Evaluation of Toxoplasma gondii VEG and Neospora caninum LIV Genomes with Tachyzoite Stage Transcriptome and Proteome Defines Novel Transcript Features.</title>
        <authorList>
            <person name="Ramaprasad A."/>
            <person name="Mourier T."/>
            <person name="Naeem R."/>
            <person name="Malas T.B."/>
            <person name="Moussa E."/>
            <person name="Panigrahi A."/>
            <person name="Vermont S.J."/>
            <person name="Otto T.D."/>
            <person name="Wastling J."/>
            <person name="Pain A."/>
        </authorList>
    </citation>
    <scope>NUCLEOTIDE SEQUENCE</scope>
    <source>
        <strain evidence="4">Liverpool</strain>
    </source>
</reference>
<organism evidence="3 5">
    <name type="scientific">Neospora caninum (strain Liverpool)</name>
    <dbReference type="NCBI Taxonomy" id="572307"/>
    <lineage>
        <taxon>Eukaryota</taxon>
        <taxon>Sar</taxon>
        <taxon>Alveolata</taxon>
        <taxon>Apicomplexa</taxon>
        <taxon>Conoidasida</taxon>
        <taxon>Coccidia</taxon>
        <taxon>Eucoccidiorida</taxon>
        <taxon>Eimeriorina</taxon>
        <taxon>Sarcocystidae</taxon>
        <taxon>Neospora</taxon>
    </lineage>
</organism>
<dbReference type="InterPro" id="IPR036420">
    <property type="entry name" value="BRCT_dom_sf"/>
</dbReference>
<feature type="compositionally biased region" description="Basic and acidic residues" evidence="1">
    <location>
        <begin position="1267"/>
        <end position="1280"/>
    </location>
</feature>
<feature type="compositionally biased region" description="Basic and acidic residues" evidence="1">
    <location>
        <begin position="1320"/>
        <end position="1332"/>
    </location>
</feature>
<feature type="compositionally biased region" description="Acidic residues" evidence="1">
    <location>
        <begin position="1074"/>
        <end position="1145"/>
    </location>
</feature>
<feature type="compositionally biased region" description="Basic and acidic residues" evidence="1">
    <location>
        <begin position="840"/>
        <end position="866"/>
    </location>
</feature>
<dbReference type="OrthoDB" id="332681at2759"/>
<feature type="domain" description="BRCT" evidence="2">
    <location>
        <begin position="660"/>
        <end position="780"/>
    </location>
</feature>
<feature type="compositionally biased region" description="Polar residues" evidence="1">
    <location>
        <begin position="929"/>
        <end position="939"/>
    </location>
</feature>
<evidence type="ECO:0000256" key="1">
    <source>
        <dbReference type="SAM" id="MobiDB-lite"/>
    </source>
</evidence>
<sequence length="1565" mass="170364">MGDSTLAPLLAKALEQRLIDGDQLSNFGELEYAAVAKLLKVGEETLAPAVREVKLQELSGNDLLDLPFSKYSDTLGLKTLPQRRLLQQLLAAVRAWNPSSASAPACQGAKAEPRSRPGEESASEKQAVDRKDEKRPVLVSRKRPRVAGLRRGTAKCLTAPPLAPQSSPSAKAEATTQGEAAEEGKLAASASLENARTEGPGMEKQTSAGSATTARKQKSAESVTENEAAINEKEKGDGSAPVASTSKLENARKTEKEEKSSPARGRREADDVEKANAAKARAERSLMERLQGGKAGKPAPKTEESKRLIYLCGERAGVQKKGKETFQEVQRNAETPRLGVREEAEQKKWGRGTARGAKAPVGQRDRDATEKAAKATETAADAQVEKDAKKAVRGTGQTRESEKKKAKPEGDPQHSRDENKAGEERMHGTHTTSTERTAGSAAQVSATSRKLKRQRGGETEGTEGTENNLSKRGKVAGRSEGGTTTKKLKAPRSSLAGEKAKGGGGRGEGNVKKETKSGILNKKADPTKGKRQLDTRPKGTAGGRKGPNREVAGEGILSCSGGTKKDAGEDLASLCCRVCCMLPDASMRFERNPEDLETITHLVVPQDQERPTLKVLFVLATGGHVVSPQFVKTADAKETWPRTPSAFEIYHFPTRLHRKTIPPPLKGKRVAVAGVFPRACASKGTMTKGLLCRLIQLCGGVLLEPSDRVPSSPEFLVCPADFCAKPLEKPEKAQGRHGKDREGTAAEPPAPAVSVDVVTVHWIVESIRTWKMEPVELHNHPHAGAIRRLFAFSALPPREFKSETGAQKEEKTEADAEKVQVKEGEKEAKKGQVKEANSGRPKEKAVPKRSDAKSSDRQAEQDDAEKNAAPIPGQDRKRGCGQKQEKEGKGEKASESRKAVKHTPAATGRARSARGKDQRGTEEGRTRQKVTIQAQQGSREQAAAEKKSGSDRPPRARSDGIAGNAAKAKRQESGKRKGIEKEKEQKPTGGDAERVIKEKTTVKETPERELQQREDEGLWTKDEEPEGGEAPVEGEVRKRRRTTGDNVPREVEQSEKAVRGRGARKTEERAEKDDEREEEEESEEEDDDEEEEESEEDYSCSEQVEDESEDEEEDAEESGDDAEESGDDAEESEEETEESEEEEADNDTRFRVRKRNRKLSRNEGDGKSAAKEMKTKQPPAPAASLTSKFGGRPASESALCSQMKKGAQDPEGENTEMEHAQTMEEEQTMEKAELVLWRGSEGEGERQHEGRGVPNPTELSEEEEPESDRTAVRKDRKEEDATVDIAKTVSSGGSEVAEREATPQEGPRDFPQTEEATQSGEERAAPKEHTEKGANALSDRASERRRGLHAEEREESRFSNGSGDTAAEANAAGREENGHEEDWLFADGDGNGSECSDEFELGPSQLAHFHLVDFGSSDSEDGEEEAEGEDGEEEAGERTDVEEGHGSEGRSALDEEEREREFGHDFEAATELSSDGEKEERPSRSPSPEPSRGHTSLLFCASQLQRDKLSESVALFSESLNSQADGELAHAKASQAFSPKDTRGRELCEEALWDNDENVRPGICR</sequence>
<dbReference type="InterPro" id="IPR001357">
    <property type="entry name" value="BRCT_dom"/>
</dbReference>
<reference evidence="5" key="3">
    <citation type="journal article" date="2012" name="PLoS Pathog.">
        <title>Comparative genomics of the apicomplexan parasites Toxoplasma gondii and Neospora caninum: Coccidia differing in host range and transmission strategy.</title>
        <authorList>
            <person name="Reid A.J."/>
            <person name="Vermont S.J."/>
            <person name="Cotton J.A."/>
            <person name="Harris D."/>
            <person name="Hill-Cawthorne G.A."/>
            <person name="Konen-Waisman S."/>
            <person name="Latham S.M."/>
            <person name="Mourier T."/>
            <person name="Norton R."/>
            <person name="Quail M.A."/>
            <person name="Sanders M."/>
            <person name="Shanmugam D."/>
            <person name="Sohal A."/>
            <person name="Wasmuth J.D."/>
            <person name="Brunk B."/>
            <person name="Grigg M.E."/>
            <person name="Howard J.C."/>
            <person name="Parkinson J."/>
            <person name="Roos D.S."/>
            <person name="Trees A.J."/>
            <person name="Berriman M."/>
            <person name="Pain A."/>
            <person name="Wastling J.M."/>
        </authorList>
    </citation>
    <scope>NUCLEOTIDE SEQUENCE [LARGE SCALE GENOMIC DNA]</scope>
    <source>
        <strain evidence="5">Liverpool</strain>
    </source>
</reference>
<feature type="compositionally biased region" description="Basic and acidic residues" evidence="1">
    <location>
        <begin position="1160"/>
        <end position="1175"/>
    </location>
</feature>
<feature type="region of interest" description="Disordered" evidence="1">
    <location>
        <begin position="801"/>
        <end position="1497"/>
    </location>
</feature>
<feature type="compositionally biased region" description="Basic and acidic residues" evidence="1">
    <location>
        <begin position="363"/>
        <end position="374"/>
    </location>
</feature>
<evidence type="ECO:0000313" key="3">
    <source>
        <dbReference type="EMBL" id="CBZ53015.1"/>
    </source>
</evidence>
<dbReference type="PROSITE" id="PS50172">
    <property type="entry name" value="BRCT"/>
    <property type="match status" value="1"/>
</dbReference>
<feature type="region of interest" description="Disordered" evidence="1">
    <location>
        <begin position="319"/>
        <end position="549"/>
    </location>
</feature>
<dbReference type="Proteomes" id="UP000007494">
    <property type="component" value="Chromosome VIIb"/>
</dbReference>
<dbReference type="RefSeq" id="XP_003883047.1">
    <property type="nucleotide sequence ID" value="XM_003882998.1"/>
</dbReference>
<keyword evidence="5" id="KW-1185">Reference proteome</keyword>
<feature type="region of interest" description="Disordered" evidence="1">
    <location>
        <begin position="100"/>
        <end position="306"/>
    </location>
</feature>
<feature type="compositionally biased region" description="Basic and acidic residues" evidence="1">
    <location>
        <begin position="1047"/>
        <end position="1073"/>
    </location>
</feature>
<feature type="compositionally biased region" description="Basic and acidic residues" evidence="1">
    <location>
        <begin position="1240"/>
        <end position="1251"/>
    </location>
</feature>
<proteinExistence type="predicted"/>
<feature type="compositionally biased region" description="Basic and acidic residues" evidence="1">
    <location>
        <begin position="1436"/>
        <end position="1467"/>
    </location>
</feature>
<feature type="compositionally biased region" description="Basic and acidic residues" evidence="1">
    <location>
        <begin position="969"/>
        <end position="1022"/>
    </location>
</feature>
<feature type="compositionally biased region" description="Polar residues" evidence="1">
    <location>
        <begin position="204"/>
        <end position="225"/>
    </location>
</feature>
<dbReference type="EMBL" id="FR823389">
    <property type="protein sequence ID" value="CBZ53015.1"/>
    <property type="molecule type" value="Genomic_DNA"/>
</dbReference>
<feature type="compositionally biased region" description="Acidic residues" evidence="1">
    <location>
        <begin position="1418"/>
        <end position="1435"/>
    </location>
</feature>
<feature type="region of interest" description="Disordered" evidence="1">
    <location>
        <begin position="729"/>
        <end position="750"/>
    </location>
</feature>
<feature type="compositionally biased region" description="Basic and acidic residues" evidence="1">
    <location>
        <begin position="399"/>
        <end position="427"/>
    </location>
</feature>
<name>F0VH21_NEOCL</name>